<dbReference type="AlphaFoldDB" id="A0A8T0PI69"/>
<sequence>MADHLILQCCFAKEVWHLASLWTQDLVKMPTEGLPIAAWWEQELAGLPKKLRRTKASLMMYTAWNLWKERNRHSFEHTSSDTVRVLQDIKVEVSVQKLACGGLVIPFLS</sequence>
<evidence type="ECO:0008006" key="3">
    <source>
        <dbReference type="Google" id="ProtNLM"/>
    </source>
</evidence>
<name>A0A8T0PI69_PANVG</name>
<comment type="caution">
    <text evidence="1">The sequence shown here is derived from an EMBL/GenBank/DDBJ whole genome shotgun (WGS) entry which is preliminary data.</text>
</comment>
<organism evidence="1 2">
    <name type="scientific">Panicum virgatum</name>
    <name type="common">Blackwell switchgrass</name>
    <dbReference type="NCBI Taxonomy" id="38727"/>
    <lineage>
        <taxon>Eukaryota</taxon>
        <taxon>Viridiplantae</taxon>
        <taxon>Streptophyta</taxon>
        <taxon>Embryophyta</taxon>
        <taxon>Tracheophyta</taxon>
        <taxon>Spermatophyta</taxon>
        <taxon>Magnoliopsida</taxon>
        <taxon>Liliopsida</taxon>
        <taxon>Poales</taxon>
        <taxon>Poaceae</taxon>
        <taxon>PACMAD clade</taxon>
        <taxon>Panicoideae</taxon>
        <taxon>Panicodae</taxon>
        <taxon>Paniceae</taxon>
        <taxon>Panicinae</taxon>
        <taxon>Panicum</taxon>
        <taxon>Panicum sect. Hiantes</taxon>
    </lineage>
</organism>
<dbReference type="EMBL" id="CM029051">
    <property type="protein sequence ID" value="KAG2560618.1"/>
    <property type="molecule type" value="Genomic_DNA"/>
</dbReference>
<keyword evidence="2" id="KW-1185">Reference proteome</keyword>
<dbReference type="Proteomes" id="UP000823388">
    <property type="component" value="Chromosome 8K"/>
</dbReference>
<proteinExistence type="predicted"/>
<evidence type="ECO:0000313" key="2">
    <source>
        <dbReference type="Proteomes" id="UP000823388"/>
    </source>
</evidence>
<accession>A0A8T0PI69</accession>
<reference evidence="1" key="1">
    <citation type="submission" date="2020-05" db="EMBL/GenBank/DDBJ databases">
        <title>WGS assembly of Panicum virgatum.</title>
        <authorList>
            <person name="Lovell J.T."/>
            <person name="Jenkins J."/>
            <person name="Shu S."/>
            <person name="Juenger T.E."/>
            <person name="Schmutz J."/>
        </authorList>
    </citation>
    <scope>NUCLEOTIDE SEQUENCE</scope>
    <source>
        <strain evidence="1">AP13</strain>
    </source>
</reference>
<protein>
    <recommendedName>
        <fullName evidence="3">Reverse transcriptase zinc-binding domain-containing protein</fullName>
    </recommendedName>
</protein>
<evidence type="ECO:0000313" key="1">
    <source>
        <dbReference type="EMBL" id="KAG2560618.1"/>
    </source>
</evidence>
<gene>
    <name evidence="1" type="ORF">PVAP13_8KG080484</name>
</gene>